<dbReference type="SUPFAM" id="SSF69318">
    <property type="entry name" value="Integrin alpha N-terminal domain"/>
    <property type="match status" value="1"/>
</dbReference>
<evidence type="ECO:0000256" key="1">
    <source>
        <dbReference type="ARBA" id="ARBA00022729"/>
    </source>
</evidence>
<accession>A0ABU4KDV8</accession>
<feature type="signal peptide" evidence="2">
    <location>
        <begin position="1"/>
        <end position="34"/>
    </location>
</feature>
<dbReference type="PROSITE" id="PS51318">
    <property type="entry name" value="TAT"/>
    <property type="match status" value="1"/>
</dbReference>
<evidence type="ECO:0000313" key="4">
    <source>
        <dbReference type="Proteomes" id="UP001278571"/>
    </source>
</evidence>
<dbReference type="RefSeq" id="WP_319012133.1">
    <property type="nucleotide sequence ID" value="NZ_JAWJZF010000480.1"/>
</dbReference>
<gene>
    <name evidence="3" type="ORF">R2363_27725</name>
</gene>
<dbReference type="Proteomes" id="UP001278571">
    <property type="component" value="Unassembled WGS sequence"/>
</dbReference>
<dbReference type="InterPro" id="IPR028994">
    <property type="entry name" value="Integrin_alpha_N"/>
</dbReference>
<dbReference type="InterPro" id="IPR013517">
    <property type="entry name" value="FG-GAP"/>
</dbReference>
<organism evidence="3 4">
    <name type="scientific">Streptomyces roseolus</name>
    <dbReference type="NCBI Taxonomy" id="67358"/>
    <lineage>
        <taxon>Bacteria</taxon>
        <taxon>Bacillati</taxon>
        <taxon>Actinomycetota</taxon>
        <taxon>Actinomycetes</taxon>
        <taxon>Kitasatosporales</taxon>
        <taxon>Streptomycetaceae</taxon>
        <taxon>Streptomyces</taxon>
    </lineage>
</organism>
<dbReference type="PANTHER" id="PTHR44103:SF1">
    <property type="entry name" value="PROPROTEIN CONVERTASE P"/>
    <property type="match status" value="1"/>
</dbReference>
<protein>
    <submittedName>
        <fullName evidence="3">VCBS repeat-containing protein</fullName>
    </submittedName>
</protein>
<dbReference type="InterPro" id="IPR006311">
    <property type="entry name" value="TAT_signal"/>
</dbReference>
<dbReference type="PANTHER" id="PTHR44103">
    <property type="entry name" value="PROPROTEIN CONVERTASE P"/>
    <property type="match status" value="1"/>
</dbReference>
<dbReference type="Pfam" id="PF13517">
    <property type="entry name" value="FG-GAP_3"/>
    <property type="match status" value="1"/>
</dbReference>
<keyword evidence="1 2" id="KW-0732">Signal</keyword>
<dbReference type="EMBL" id="JAWJZF010000480">
    <property type="protein sequence ID" value="MDX2295950.1"/>
    <property type="molecule type" value="Genomic_DNA"/>
</dbReference>
<proteinExistence type="predicted"/>
<keyword evidence="4" id="KW-1185">Reference proteome</keyword>
<comment type="caution">
    <text evidence="3">The sequence shown here is derived from an EMBL/GenBank/DDBJ whole genome shotgun (WGS) entry which is preliminary data.</text>
</comment>
<reference evidence="3 4" key="1">
    <citation type="submission" date="2023-10" db="EMBL/GenBank/DDBJ databases">
        <authorList>
            <person name="Wang X.X."/>
        </authorList>
    </citation>
    <scope>NUCLEOTIDE SEQUENCE [LARGE SCALE GENOMIC DNA]</scope>
    <source>
        <strain evidence="3 4">NBRC 12816</strain>
    </source>
</reference>
<feature type="chain" id="PRO_5046668300" evidence="2">
    <location>
        <begin position="35"/>
        <end position="737"/>
    </location>
</feature>
<evidence type="ECO:0000256" key="2">
    <source>
        <dbReference type="SAM" id="SignalP"/>
    </source>
</evidence>
<evidence type="ECO:0000313" key="3">
    <source>
        <dbReference type="EMBL" id="MDX2295950.1"/>
    </source>
</evidence>
<sequence>MLPPRPYRRRLAAAVGIVLAATAGAGMLTAPAHAAPPAAVAASTAEAPIPFPRNADLVGAGNTHFLTFNPASGIYGVKSYKDGTGMGYDGRVELRSTRTDDYVIHVGHSSVQQRNVDASGPIQIPLGVTNTGTYTYAGSAADAVFTSVETETGTVLRKHVKTAPATYSTDVVTGFPEGAIWMSVAPATHDHALVTFTDRTGPKWGLLDLATGTVGDIHARTPGAANGDVAVSETHVAWAEGDGTTNPKVFVLDRATDQVREIPLPDRQADGLQVGLLAGWVVYGEPGGLASGTTNPLHSVTAYSLTDPAAAPVELLDHLTSSVAAPDGSLYVRGGLVGQGEGMYRIAATGGAQPEATLVATTGEPTEVVIGAGGPPAVVDLDKNGGKISFAWDFSRTSVDVKVTLRHVRTGKTSHMYETHPDGTTVPFTWDGTAGSPYEGAPNGAYTWQVEAKPLNGIGPTATASGGFTVTRAVRPHDFNDNAGLDLLSRDASGRLWRQDSHYSPYANDGQIIDVDAPVSIGSGWQVYDRIEAVGNLAGSAVGDLLARDRDGVLWLYQGNGTGGFATRVRVGGGWQTYDKITGGSDLTGDGRADVLATDRTGVLWLYKSTGNATNPFATRQRIGAGWGGYTKLAATGNIGGAAAGDLVARDKDGVLWLYLGKGDGTFAPRTRVGSGWNTYTHIVAVGDSTGDGRADLVGLSPGGNWLYKGTGSWSAPFKGRELMGQTIPVNASQLVF</sequence>
<name>A0ABU4KDV8_9ACTN</name>